<accession>A0A2M4CA99</accession>
<proteinExistence type="predicted"/>
<sequence length="86" mass="9819">MTSFWESLPFGVGWIIFLWMAARPSMHGSHAQALLHRVLQSIKRSTANASSNTEKRRGGHTVRDLEAKSFAYAPLLRSMIWPRLPR</sequence>
<feature type="signal peptide" evidence="1">
    <location>
        <begin position="1"/>
        <end position="24"/>
    </location>
</feature>
<evidence type="ECO:0000256" key="1">
    <source>
        <dbReference type="SAM" id="SignalP"/>
    </source>
</evidence>
<dbReference type="EMBL" id="GGFJ01013145">
    <property type="protein sequence ID" value="MBW62286.1"/>
    <property type="molecule type" value="Transcribed_RNA"/>
</dbReference>
<protein>
    <submittedName>
        <fullName evidence="2">Putative secreted protein</fullName>
    </submittedName>
</protein>
<dbReference type="AlphaFoldDB" id="A0A2M4CA99"/>
<reference evidence="2" key="1">
    <citation type="submission" date="2018-01" db="EMBL/GenBank/DDBJ databases">
        <title>An insight into the sialome of Amazonian anophelines.</title>
        <authorList>
            <person name="Ribeiro J.M."/>
            <person name="Scarpassa V."/>
            <person name="Calvo E."/>
        </authorList>
    </citation>
    <scope>NUCLEOTIDE SEQUENCE</scope>
    <source>
        <tissue evidence="2">Salivary glands</tissue>
    </source>
</reference>
<feature type="chain" id="PRO_5014610763" evidence="1">
    <location>
        <begin position="25"/>
        <end position="86"/>
    </location>
</feature>
<keyword evidence="1" id="KW-0732">Signal</keyword>
<organism evidence="2">
    <name type="scientific">Anopheles marajoara</name>
    <dbReference type="NCBI Taxonomy" id="58244"/>
    <lineage>
        <taxon>Eukaryota</taxon>
        <taxon>Metazoa</taxon>
        <taxon>Ecdysozoa</taxon>
        <taxon>Arthropoda</taxon>
        <taxon>Hexapoda</taxon>
        <taxon>Insecta</taxon>
        <taxon>Pterygota</taxon>
        <taxon>Neoptera</taxon>
        <taxon>Endopterygota</taxon>
        <taxon>Diptera</taxon>
        <taxon>Nematocera</taxon>
        <taxon>Culicoidea</taxon>
        <taxon>Culicidae</taxon>
        <taxon>Anophelinae</taxon>
        <taxon>Anopheles</taxon>
    </lineage>
</organism>
<name>A0A2M4CA99_9DIPT</name>
<evidence type="ECO:0000313" key="2">
    <source>
        <dbReference type="EMBL" id="MBW62286.1"/>
    </source>
</evidence>